<organism evidence="1 2">
    <name type="scientific">Solanum verrucosum</name>
    <dbReference type="NCBI Taxonomy" id="315347"/>
    <lineage>
        <taxon>Eukaryota</taxon>
        <taxon>Viridiplantae</taxon>
        <taxon>Streptophyta</taxon>
        <taxon>Embryophyta</taxon>
        <taxon>Tracheophyta</taxon>
        <taxon>Spermatophyta</taxon>
        <taxon>Magnoliopsida</taxon>
        <taxon>eudicotyledons</taxon>
        <taxon>Gunneridae</taxon>
        <taxon>Pentapetalae</taxon>
        <taxon>asterids</taxon>
        <taxon>lamiids</taxon>
        <taxon>Solanales</taxon>
        <taxon>Solanaceae</taxon>
        <taxon>Solanoideae</taxon>
        <taxon>Solaneae</taxon>
        <taxon>Solanum</taxon>
    </lineage>
</organism>
<dbReference type="EMBL" id="CP133620">
    <property type="protein sequence ID" value="WMV45230.1"/>
    <property type="molecule type" value="Genomic_DNA"/>
</dbReference>
<name>A0AAF0ZPV1_SOLVR</name>
<evidence type="ECO:0000313" key="2">
    <source>
        <dbReference type="Proteomes" id="UP001234989"/>
    </source>
</evidence>
<accession>A0AAF0ZPV1</accession>
<keyword evidence="2" id="KW-1185">Reference proteome</keyword>
<proteinExistence type="predicted"/>
<reference evidence="1" key="1">
    <citation type="submission" date="2023-08" db="EMBL/GenBank/DDBJ databases">
        <title>A de novo genome assembly of Solanum verrucosum Schlechtendal, a Mexican diploid species geographically isolated from the other diploid A-genome species in potato relatives.</title>
        <authorList>
            <person name="Hosaka K."/>
        </authorList>
    </citation>
    <scope>NUCLEOTIDE SEQUENCE</scope>
    <source>
        <tissue evidence="1">Young leaves</tissue>
    </source>
</reference>
<dbReference type="Proteomes" id="UP001234989">
    <property type="component" value="Chromosome 9"/>
</dbReference>
<protein>
    <submittedName>
        <fullName evidence="1">Uncharacterized protein</fullName>
    </submittedName>
</protein>
<gene>
    <name evidence="1" type="ORF">MTR67_038615</name>
</gene>
<dbReference type="PANTHER" id="PTHR46148">
    <property type="entry name" value="CHROMO DOMAIN-CONTAINING PROTEIN"/>
    <property type="match status" value="1"/>
</dbReference>
<sequence length="136" mass="15228">MDGQAECTIQTLEDMLRPCVIDFKGNWDDHLPLIELDLPNELASVHPVFHVSMLKKCIGDLVSIHPLEGLGVDKNLSYEEVSVEIFDRQVKKLISQEVASVKVLCTNHLVEGTTSEAEADMKFHYPHLFSSTPIPT</sequence>
<dbReference type="PANTHER" id="PTHR46148:SF60">
    <property type="entry name" value="CHROMO DOMAIN-CONTAINING PROTEIN"/>
    <property type="match status" value="1"/>
</dbReference>
<evidence type="ECO:0000313" key="1">
    <source>
        <dbReference type="EMBL" id="WMV45230.1"/>
    </source>
</evidence>
<dbReference type="AlphaFoldDB" id="A0AAF0ZPV1"/>